<dbReference type="Proteomes" id="UP000249577">
    <property type="component" value="Unassembled WGS sequence"/>
</dbReference>
<comment type="similarity">
    <text evidence="1 4">Belongs to the cyclophilin-type PPIase family.</text>
</comment>
<comment type="catalytic activity">
    <reaction evidence="4">
        <text>[protein]-peptidylproline (omega=180) = [protein]-peptidylproline (omega=0)</text>
        <dbReference type="Rhea" id="RHEA:16237"/>
        <dbReference type="Rhea" id="RHEA-COMP:10747"/>
        <dbReference type="Rhea" id="RHEA-COMP:10748"/>
        <dbReference type="ChEBI" id="CHEBI:83833"/>
        <dbReference type="ChEBI" id="CHEBI:83834"/>
        <dbReference type="EC" id="5.2.1.8"/>
    </reaction>
</comment>
<dbReference type="InterPro" id="IPR029000">
    <property type="entry name" value="Cyclophilin-like_dom_sf"/>
</dbReference>
<organism evidence="6 7">
    <name type="scientific">Ancylobacter novellus</name>
    <name type="common">Thiobacillus novellus</name>
    <dbReference type="NCBI Taxonomy" id="921"/>
    <lineage>
        <taxon>Bacteria</taxon>
        <taxon>Pseudomonadati</taxon>
        <taxon>Pseudomonadota</taxon>
        <taxon>Alphaproteobacteria</taxon>
        <taxon>Hyphomicrobiales</taxon>
        <taxon>Xanthobacteraceae</taxon>
        <taxon>Ancylobacter</taxon>
    </lineage>
</organism>
<dbReference type="PRINTS" id="PR00153">
    <property type="entry name" value="CSAPPISMRASE"/>
</dbReference>
<evidence type="ECO:0000259" key="5">
    <source>
        <dbReference type="PROSITE" id="PS50072"/>
    </source>
</evidence>
<dbReference type="CDD" id="cd00317">
    <property type="entry name" value="cyclophilin"/>
    <property type="match status" value="1"/>
</dbReference>
<dbReference type="InterPro" id="IPR044666">
    <property type="entry name" value="Cyclophilin_A-like"/>
</dbReference>
<feature type="domain" description="PPIase cyclophilin-type" evidence="5">
    <location>
        <begin position="37"/>
        <end position="168"/>
    </location>
</feature>
<dbReference type="PROSITE" id="PS50072">
    <property type="entry name" value="CSA_PPIASE_2"/>
    <property type="match status" value="1"/>
</dbReference>
<dbReference type="PANTHER" id="PTHR45625:SF4">
    <property type="entry name" value="PEPTIDYLPROLYL ISOMERASE DOMAIN AND WD REPEAT-CONTAINING PROTEIN 1"/>
    <property type="match status" value="1"/>
</dbReference>
<dbReference type="EC" id="5.2.1.8" evidence="4"/>
<dbReference type="GO" id="GO:0006457">
    <property type="term" value="P:protein folding"/>
    <property type="evidence" value="ECO:0007669"/>
    <property type="project" value="InterPro"/>
</dbReference>
<comment type="caution">
    <text evidence="6">The sequence shown here is derived from an EMBL/GenBank/DDBJ whole genome shotgun (WGS) entry which is preliminary data.</text>
</comment>
<evidence type="ECO:0000256" key="3">
    <source>
        <dbReference type="ARBA" id="ARBA00023235"/>
    </source>
</evidence>
<evidence type="ECO:0000256" key="1">
    <source>
        <dbReference type="ARBA" id="ARBA00007365"/>
    </source>
</evidence>
<dbReference type="PANTHER" id="PTHR45625">
    <property type="entry name" value="PEPTIDYL-PROLYL CIS-TRANS ISOMERASE-RELATED"/>
    <property type="match status" value="1"/>
</dbReference>
<gene>
    <name evidence="6" type="ORF">DI565_05105</name>
</gene>
<keyword evidence="3 4" id="KW-0413">Isomerase</keyword>
<keyword evidence="2 4" id="KW-0697">Rotamase</keyword>
<comment type="function">
    <text evidence="4">PPIases accelerate the folding of proteins. It catalyzes the cis-trans isomerization of proline imidic peptide bonds in oligopeptides.</text>
</comment>
<protein>
    <recommendedName>
        <fullName evidence="4">Peptidyl-prolyl cis-trans isomerase</fullName>
        <shortName evidence="4">PPIase</shortName>
        <ecNumber evidence="4">5.2.1.8</ecNumber>
    </recommendedName>
</protein>
<accession>A0A2W5KPW5</accession>
<feature type="chain" id="PRO_5015799067" description="Peptidyl-prolyl cis-trans isomerase" evidence="4">
    <location>
        <begin position="21"/>
        <end position="178"/>
    </location>
</feature>
<evidence type="ECO:0000313" key="6">
    <source>
        <dbReference type="EMBL" id="PZQ18089.1"/>
    </source>
</evidence>
<dbReference type="GO" id="GO:0003755">
    <property type="term" value="F:peptidyl-prolyl cis-trans isomerase activity"/>
    <property type="evidence" value="ECO:0007669"/>
    <property type="project" value="UniProtKB-UniRule"/>
</dbReference>
<evidence type="ECO:0000313" key="7">
    <source>
        <dbReference type="Proteomes" id="UP000249577"/>
    </source>
</evidence>
<evidence type="ECO:0000256" key="4">
    <source>
        <dbReference type="RuleBase" id="RU363019"/>
    </source>
</evidence>
<dbReference type="PROSITE" id="PS00170">
    <property type="entry name" value="CSA_PPIASE_1"/>
    <property type="match status" value="1"/>
</dbReference>
<reference evidence="6 7" key="1">
    <citation type="submission" date="2017-08" db="EMBL/GenBank/DDBJ databases">
        <title>Infants hospitalized years apart are colonized by the same room-sourced microbial strains.</title>
        <authorList>
            <person name="Brooks B."/>
            <person name="Olm M.R."/>
            <person name="Firek B.A."/>
            <person name="Baker R."/>
            <person name="Thomas B.C."/>
            <person name="Morowitz M.J."/>
            <person name="Banfield J.F."/>
        </authorList>
    </citation>
    <scope>NUCLEOTIDE SEQUENCE [LARGE SCALE GENOMIC DNA]</scope>
    <source>
        <strain evidence="6">S2_005_003_R2_43</strain>
    </source>
</reference>
<keyword evidence="4" id="KW-0732">Signal</keyword>
<dbReference type="InterPro" id="IPR002130">
    <property type="entry name" value="Cyclophilin-type_PPIase_dom"/>
</dbReference>
<proteinExistence type="inferred from homology"/>
<feature type="signal peptide" evidence="4">
    <location>
        <begin position="1"/>
        <end position="20"/>
    </location>
</feature>
<dbReference type="EMBL" id="QFPN01000002">
    <property type="protein sequence ID" value="PZQ18089.1"/>
    <property type="molecule type" value="Genomic_DNA"/>
</dbReference>
<dbReference type="InterPro" id="IPR020892">
    <property type="entry name" value="Cyclophilin-type_PPIase_CS"/>
</dbReference>
<dbReference type="Pfam" id="PF00160">
    <property type="entry name" value="Pro_isomerase"/>
    <property type="match status" value="1"/>
</dbReference>
<name>A0A2W5KPW5_ANCNO</name>
<evidence type="ECO:0000256" key="2">
    <source>
        <dbReference type="ARBA" id="ARBA00023110"/>
    </source>
</evidence>
<sequence>MKFWLSLLTALALLTAPAAAAPKSPAGPTVTLETSKGPVVIRLRPDLAPKHVERIEQLVREKFYDGVPFHRVIAGFMAQTGDPTGTGTGGSKYPDLAAEFSKESFKRGVVGMARAGDPNSANSQFFICFAAAPWLDGQYTVVGEVVSGMDVVDQLKKGQGQGGTVSGPDIVKTARMGG</sequence>
<dbReference type="AlphaFoldDB" id="A0A2W5KPW5"/>
<dbReference type="SUPFAM" id="SSF50891">
    <property type="entry name" value="Cyclophilin-like"/>
    <property type="match status" value="1"/>
</dbReference>
<dbReference type="Gene3D" id="2.40.100.10">
    <property type="entry name" value="Cyclophilin-like"/>
    <property type="match status" value="1"/>
</dbReference>